<dbReference type="Gene3D" id="3.90.226.10">
    <property type="entry name" value="2-enoyl-CoA Hydratase, Chain A, domain 1"/>
    <property type="match status" value="1"/>
</dbReference>
<dbReference type="InterPro" id="IPR047272">
    <property type="entry name" value="S49_SppA_C"/>
</dbReference>
<dbReference type="InterPro" id="IPR004635">
    <property type="entry name" value="Pept_S49_SppA"/>
</dbReference>
<reference evidence="7" key="1">
    <citation type="submission" date="2022-01" db="EMBL/GenBank/DDBJ databases">
        <title>Complete genome of Methanomicrobium antiquum DSM 21220.</title>
        <authorList>
            <person name="Chen S.-C."/>
            <person name="You Y.-T."/>
            <person name="Zhou Y.-Z."/>
            <person name="Lai M.-C."/>
        </authorList>
    </citation>
    <scope>NUCLEOTIDE SEQUENCE</scope>
    <source>
        <strain evidence="7">DSM 21220</strain>
    </source>
</reference>
<keyword evidence="8" id="KW-1185">Reference proteome</keyword>
<dbReference type="AlphaFoldDB" id="A0AAF0JM42"/>
<sequence length="285" mass="31451">MSWLEKEIEKTKKAKLRKNGIKWFIFGVFAAIALIAVFSLIPYSQDAGVKVIRIEGTLTTGNIYSGGYAGSDYIGAQIRAAADDPLTEGIVLRINSPGGSPSSSQEIIRDIDYAKEKKPVVVSMGDMATSAAYHISSHSDWIFANPDTMTGSVGTIWTFYDTSESLDREGVEVSVVKSGDLKDLGASFRGLSDDELSYVQKMVDDSFELFITDVLTQRNINRSDIEEAQLIRGEDALKLGLVDEMGNLFDAIEYVKKRKYNLNLIPATSDSEKEDEDEDENKDSL</sequence>
<feature type="transmembrane region" description="Helical" evidence="5">
    <location>
        <begin position="21"/>
        <end position="43"/>
    </location>
</feature>
<gene>
    <name evidence="7" type="primary">sppA</name>
    <name evidence="7" type="ORF">L1994_07830</name>
</gene>
<keyword evidence="5" id="KW-0812">Transmembrane</keyword>
<dbReference type="InterPro" id="IPR002142">
    <property type="entry name" value="Peptidase_S49"/>
</dbReference>
<dbReference type="GO" id="GO:0006508">
    <property type="term" value="P:proteolysis"/>
    <property type="evidence" value="ECO:0007669"/>
    <property type="project" value="UniProtKB-KW"/>
</dbReference>
<keyword evidence="5" id="KW-0472">Membrane</keyword>
<dbReference type="InterPro" id="IPR029045">
    <property type="entry name" value="ClpP/crotonase-like_dom_sf"/>
</dbReference>
<dbReference type="KEGG" id="manq:L1994_07830"/>
<keyword evidence="5" id="KW-1133">Transmembrane helix</keyword>
<evidence type="ECO:0000313" key="7">
    <source>
        <dbReference type="EMBL" id="WFN36056.1"/>
    </source>
</evidence>
<keyword evidence="3" id="KW-0378">Hydrolase</keyword>
<evidence type="ECO:0000256" key="3">
    <source>
        <dbReference type="ARBA" id="ARBA00022801"/>
    </source>
</evidence>
<keyword evidence="4" id="KW-0720">Serine protease</keyword>
<dbReference type="GeneID" id="79950298"/>
<evidence type="ECO:0000256" key="1">
    <source>
        <dbReference type="ARBA" id="ARBA00008683"/>
    </source>
</evidence>
<organism evidence="7 8">
    <name type="scientific">Methanomicrobium antiquum</name>
    <dbReference type="NCBI Taxonomy" id="487686"/>
    <lineage>
        <taxon>Archaea</taxon>
        <taxon>Methanobacteriati</taxon>
        <taxon>Methanobacteriota</taxon>
        <taxon>Stenosarchaea group</taxon>
        <taxon>Methanomicrobia</taxon>
        <taxon>Methanomicrobiales</taxon>
        <taxon>Methanomicrobiaceae</taxon>
        <taxon>Methanomicrobium</taxon>
    </lineage>
</organism>
<dbReference type="EMBL" id="CP091092">
    <property type="protein sequence ID" value="WFN36056.1"/>
    <property type="molecule type" value="Genomic_DNA"/>
</dbReference>
<evidence type="ECO:0000256" key="5">
    <source>
        <dbReference type="SAM" id="Phobius"/>
    </source>
</evidence>
<dbReference type="GO" id="GO:0008236">
    <property type="term" value="F:serine-type peptidase activity"/>
    <property type="evidence" value="ECO:0007669"/>
    <property type="project" value="UniProtKB-KW"/>
</dbReference>
<name>A0AAF0JM42_9EURY</name>
<dbReference type="PANTHER" id="PTHR42987">
    <property type="entry name" value="PEPTIDASE S49"/>
    <property type="match status" value="1"/>
</dbReference>
<keyword evidence="2" id="KW-0645">Protease</keyword>
<dbReference type="Proteomes" id="UP001218895">
    <property type="component" value="Chromosome"/>
</dbReference>
<dbReference type="SUPFAM" id="SSF52096">
    <property type="entry name" value="ClpP/crotonase"/>
    <property type="match status" value="1"/>
</dbReference>
<evidence type="ECO:0000259" key="6">
    <source>
        <dbReference type="Pfam" id="PF01343"/>
    </source>
</evidence>
<protein>
    <submittedName>
        <fullName evidence="7">Signal peptide peptidase SppA</fullName>
    </submittedName>
</protein>
<proteinExistence type="inferred from homology"/>
<dbReference type="Pfam" id="PF01343">
    <property type="entry name" value="Peptidase_S49"/>
    <property type="match status" value="1"/>
</dbReference>
<evidence type="ECO:0000256" key="2">
    <source>
        <dbReference type="ARBA" id="ARBA00022670"/>
    </source>
</evidence>
<dbReference type="NCBIfam" id="TIGR00706">
    <property type="entry name" value="SppA_dom"/>
    <property type="match status" value="1"/>
</dbReference>
<feature type="domain" description="Peptidase S49" evidence="6">
    <location>
        <begin position="115"/>
        <end position="258"/>
    </location>
</feature>
<evidence type="ECO:0000256" key="4">
    <source>
        <dbReference type="ARBA" id="ARBA00022825"/>
    </source>
</evidence>
<evidence type="ECO:0000313" key="8">
    <source>
        <dbReference type="Proteomes" id="UP001218895"/>
    </source>
</evidence>
<dbReference type="Gene3D" id="6.20.330.10">
    <property type="match status" value="1"/>
</dbReference>
<dbReference type="PANTHER" id="PTHR42987:SF4">
    <property type="entry name" value="PROTEASE SOHB-RELATED"/>
    <property type="match status" value="1"/>
</dbReference>
<accession>A0AAF0JM42</accession>
<dbReference type="RefSeq" id="WP_278098894.1">
    <property type="nucleotide sequence ID" value="NZ_CP091092.1"/>
</dbReference>
<dbReference type="CDD" id="cd07023">
    <property type="entry name" value="S49_Sppa_N_C"/>
    <property type="match status" value="1"/>
</dbReference>
<comment type="similarity">
    <text evidence="1">Belongs to the peptidase S49 family.</text>
</comment>